<dbReference type="AlphaFoldDB" id="A0A849H7B6"/>
<evidence type="ECO:0008006" key="4">
    <source>
        <dbReference type="Google" id="ProtNLM"/>
    </source>
</evidence>
<dbReference type="RefSeq" id="WP_171242728.1">
    <property type="nucleotide sequence ID" value="NZ_JABEPQ010000001.1"/>
</dbReference>
<keyword evidence="1" id="KW-1133">Transmembrane helix</keyword>
<accession>A0A849H7B6</accession>
<protein>
    <recommendedName>
        <fullName evidence="4">ATP synthase protein I</fullName>
    </recommendedName>
</protein>
<gene>
    <name evidence="2" type="ORF">HJG52_06935</name>
</gene>
<organism evidence="2 3">
    <name type="scientific">Knoellia koreensis</name>
    <dbReference type="NCBI Taxonomy" id="2730921"/>
    <lineage>
        <taxon>Bacteria</taxon>
        <taxon>Bacillati</taxon>
        <taxon>Actinomycetota</taxon>
        <taxon>Actinomycetes</taxon>
        <taxon>Micrococcales</taxon>
        <taxon>Intrasporangiaceae</taxon>
        <taxon>Knoellia</taxon>
    </lineage>
</organism>
<evidence type="ECO:0000256" key="1">
    <source>
        <dbReference type="SAM" id="Phobius"/>
    </source>
</evidence>
<dbReference type="Proteomes" id="UP000588586">
    <property type="component" value="Unassembled WGS sequence"/>
</dbReference>
<keyword evidence="3" id="KW-1185">Reference proteome</keyword>
<evidence type="ECO:0000313" key="2">
    <source>
        <dbReference type="EMBL" id="NNM45740.1"/>
    </source>
</evidence>
<feature type="transmembrane region" description="Helical" evidence="1">
    <location>
        <begin position="106"/>
        <end position="125"/>
    </location>
</feature>
<reference evidence="2 3" key="1">
    <citation type="submission" date="2020-04" db="EMBL/GenBank/DDBJ databases">
        <title>Knoellia sp. isolate from air conditioner.</title>
        <authorList>
            <person name="Chea S."/>
            <person name="Kim D.-U."/>
        </authorList>
    </citation>
    <scope>NUCLEOTIDE SEQUENCE [LARGE SCALE GENOMIC DNA]</scope>
    <source>
        <strain evidence="2 3">DB2414S</strain>
    </source>
</reference>
<dbReference type="EMBL" id="JABEPQ010000001">
    <property type="protein sequence ID" value="NNM45740.1"/>
    <property type="molecule type" value="Genomic_DNA"/>
</dbReference>
<keyword evidence="1" id="KW-0472">Membrane</keyword>
<keyword evidence="1" id="KW-0812">Transmembrane</keyword>
<feature type="transmembrane region" description="Helical" evidence="1">
    <location>
        <begin position="12"/>
        <end position="38"/>
    </location>
</feature>
<feature type="transmembrane region" description="Helical" evidence="1">
    <location>
        <begin position="77"/>
        <end position="100"/>
    </location>
</feature>
<sequence length="154" mass="16429">MTQQTAPQGDNLFHVVLRGALLPTAVAGVLTSIVLAFFRGVDGGVAGLIGVAIGLAFFASGLFIVGRFVKDTTEPMLFMAVGMAVYFAQVLLLLGVLVIARRIEVFDSYAAGIALLVSVLVWQGAQMRAWRRARVPVYRERADGADSTLDRSAS</sequence>
<proteinExistence type="predicted"/>
<comment type="caution">
    <text evidence="2">The sequence shown here is derived from an EMBL/GenBank/DDBJ whole genome shotgun (WGS) entry which is preliminary data.</text>
</comment>
<evidence type="ECO:0000313" key="3">
    <source>
        <dbReference type="Proteomes" id="UP000588586"/>
    </source>
</evidence>
<name>A0A849H7B6_9MICO</name>
<feature type="transmembrane region" description="Helical" evidence="1">
    <location>
        <begin position="44"/>
        <end position="65"/>
    </location>
</feature>